<dbReference type="Proteomes" id="UP000320338">
    <property type="component" value="Unassembled WGS sequence"/>
</dbReference>
<accession>A0A4Y3WTZ8</accession>
<dbReference type="OrthoDB" id="3692312at2"/>
<gene>
    <name evidence="2" type="ORF">PHY01_30990</name>
</gene>
<feature type="region of interest" description="Disordered" evidence="1">
    <location>
        <begin position="263"/>
        <end position="290"/>
    </location>
</feature>
<sequence length="290" mass="31292">MYELPADLMRLGLFEWRRALLGRRLVPAGTFLFGFFVAAYGDPDGSAIFPGQKKIKEHAGFGNEEAVRGHLRKLEDARLFLRVGEAVSYRDRAREYVLTVPADVGTAAGFTGIPPEIGRYRIQGVPPETEEATHRFPVPEATGNREPTSSVPPPSSPPPAARAGAREPWRGREAIVDDVVELIDLPDVWSADRVRAALLSIETGPRPPNSVEALMASLVRKGTRKDVIERLLKAEKMASPARAHLPPPCGQCNAGPLDAPTARVTYPPGVTSGSGDPCPRCHPSAVARAS</sequence>
<evidence type="ECO:0000313" key="2">
    <source>
        <dbReference type="EMBL" id="GEC20816.1"/>
    </source>
</evidence>
<name>A0A4Y3WTZ8_9PSEU</name>
<feature type="compositionally biased region" description="Pro residues" evidence="1">
    <location>
        <begin position="150"/>
        <end position="160"/>
    </location>
</feature>
<organism evidence="2 3">
    <name type="scientific">Pseudonocardia hydrocarbonoxydans</name>
    <dbReference type="NCBI Taxonomy" id="76726"/>
    <lineage>
        <taxon>Bacteria</taxon>
        <taxon>Bacillati</taxon>
        <taxon>Actinomycetota</taxon>
        <taxon>Actinomycetes</taxon>
        <taxon>Pseudonocardiales</taxon>
        <taxon>Pseudonocardiaceae</taxon>
        <taxon>Pseudonocardia</taxon>
    </lineage>
</organism>
<feature type="region of interest" description="Disordered" evidence="1">
    <location>
        <begin position="128"/>
        <end position="168"/>
    </location>
</feature>
<reference evidence="2 3" key="1">
    <citation type="submission" date="2019-06" db="EMBL/GenBank/DDBJ databases">
        <title>Whole genome shotgun sequence of Pseudonocardia hydrocarbonoxydans NBRC 14498.</title>
        <authorList>
            <person name="Hosoyama A."/>
            <person name="Uohara A."/>
            <person name="Ohji S."/>
            <person name="Ichikawa N."/>
        </authorList>
    </citation>
    <scope>NUCLEOTIDE SEQUENCE [LARGE SCALE GENOMIC DNA]</scope>
    <source>
        <strain evidence="2 3">NBRC 14498</strain>
    </source>
</reference>
<evidence type="ECO:0008006" key="4">
    <source>
        <dbReference type="Google" id="ProtNLM"/>
    </source>
</evidence>
<dbReference type="RefSeq" id="WP_141279350.1">
    <property type="nucleotide sequence ID" value="NZ_BAAARZ010000018.1"/>
</dbReference>
<evidence type="ECO:0000313" key="3">
    <source>
        <dbReference type="Proteomes" id="UP000320338"/>
    </source>
</evidence>
<comment type="caution">
    <text evidence="2">The sequence shown here is derived from an EMBL/GenBank/DDBJ whole genome shotgun (WGS) entry which is preliminary data.</text>
</comment>
<proteinExistence type="predicted"/>
<protein>
    <recommendedName>
        <fullName evidence="4">Helix-turn-helix domain-containing protein</fullName>
    </recommendedName>
</protein>
<evidence type="ECO:0000256" key="1">
    <source>
        <dbReference type="SAM" id="MobiDB-lite"/>
    </source>
</evidence>
<dbReference type="EMBL" id="BJNG01000025">
    <property type="protein sequence ID" value="GEC20816.1"/>
    <property type="molecule type" value="Genomic_DNA"/>
</dbReference>
<keyword evidence="3" id="KW-1185">Reference proteome</keyword>
<dbReference type="AlphaFoldDB" id="A0A4Y3WTZ8"/>